<sequence length="652" mass="69874">NAPGWAVPPTVADAVLARAARCSERARAVMAIACESPGGLEVDILEDLLPGSGPAADECVAAGMLIPNGHRLAFRHEIARLAVRDAEPPAERREVNRRILEALVRRGSKDEARLASLAQAVGEPDLVLHHCHAAALAASARGAHRAAADHYAGALAVATDLPPARRAELLELWARERGGLDDAGSLVALWEQIIDEWRAAGDRLREGSARVSLARRVWEAGDSARARDLAQKAVTLLEREPAGRALAYGYATLSSLAMLRREGDAALRWGREAIELAERVGSPEALGLALNAVGATKICCQESLAGIDDLRRSHVLALRLGDDAATCLPLSNIGTGLGEVRHYDQARQYLREAIDFASARDLDDIAGYATAWLSRVSFETGRWADATRQVKDAMRVAATTPVIPIVALTVLARVRIRRGDPGPADALARAWELARRTDDLQRIWPVAAARAEEAWLSGRPEQIEQIVLEPLAVARSLGVRWAIGELGLWAVRAGAVAEPVPGAAEPYALAMAGDWRGAAHAWERVGCPYERAECLGEGDESAMREGLAILEQLGAAPAADRTRGRMRERGMSRVPPRPRRATRAQPAQLTPRQAEVLELLMAGLSNGEIARRLFISEKTVDHHVSAVLGKLGARSRGEAAALGRGLQEAAGS</sequence>
<feature type="compositionally biased region" description="Basic and acidic residues" evidence="4">
    <location>
        <begin position="560"/>
        <end position="571"/>
    </location>
</feature>
<keyword evidence="2" id="KW-0238">DNA-binding</keyword>
<keyword evidence="1" id="KW-0805">Transcription regulation</keyword>
<dbReference type="InterPro" id="IPR036388">
    <property type="entry name" value="WH-like_DNA-bd_sf"/>
</dbReference>
<feature type="non-terminal residue" evidence="6">
    <location>
        <position position="1"/>
    </location>
</feature>
<dbReference type="SMART" id="SM00421">
    <property type="entry name" value="HTH_LUXR"/>
    <property type="match status" value="1"/>
</dbReference>
<dbReference type="PROSITE" id="PS00622">
    <property type="entry name" value="HTH_LUXR_1"/>
    <property type="match status" value="1"/>
</dbReference>
<evidence type="ECO:0000256" key="4">
    <source>
        <dbReference type="SAM" id="MobiDB-lite"/>
    </source>
</evidence>
<evidence type="ECO:0000313" key="7">
    <source>
        <dbReference type="Proteomes" id="UP001150259"/>
    </source>
</evidence>
<gene>
    <name evidence="6" type="ORF">OO014_15130</name>
</gene>
<name>A0ABT5GL24_9MICO</name>
<keyword evidence="3" id="KW-0804">Transcription</keyword>
<protein>
    <submittedName>
        <fullName evidence="6">LuxR C-terminal-related transcriptional regulator</fullName>
    </submittedName>
</protein>
<dbReference type="InterPro" id="IPR016032">
    <property type="entry name" value="Sig_transdc_resp-reg_C-effctor"/>
</dbReference>
<dbReference type="Gene3D" id="1.25.40.10">
    <property type="entry name" value="Tetratricopeptide repeat domain"/>
    <property type="match status" value="1"/>
</dbReference>
<dbReference type="SUPFAM" id="SSF46894">
    <property type="entry name" value="C-terminal effector domain of the bipartite response regulators"/>
    <property type="match status" value="1"/>
</dbReference>
<evidence type="ECO:0000259" key="5">
    <source>
        <dbReference type="PROSITE" id="PS50043"/>
    </source>
</evidence>
<dbReference type="InterPro" id="IPR000792">
    <property type="entry name" value="Tscrpt_reg_LuxR_C"/>
</dbReference>
<evidence type="ECO:0000256" key="2">
    <source>
        <dbReference type="ARBA" id="ARBA00023125"/>
    </source>
</evidence>
<dbReference type="InterPro" id="IPR011990">
    <property type="entry name" value="TPR-like_helical_dom_sf"/>
</dbReference>
<organism evidence="6 7">
    <name type="scientific">Intrasporangium calvum</name>
    <dbReference type="NCBI Taxonomy" id="53358"/>
    <lineage>
        <taxon>Bacteria</taxon>
        <taxon>Bacillati</taxon>
        <taxon>Actinomycetota</taxon>
        <taxon>Actinomycetes</taxon>
        <taxon>Micrococcales</taxon>
        <taxon>Intrasporangiaceae</taxon>
        <taxon>Intrasporangium</taxon>
    </lineage>
</organism>
<dbReference type="CDD" id="cd06170">
    <property type="entry name" value="LuxR_C_like"/>
    <property type="match status" value="1"/>
</dbReference>
<evidence type="ECO:0000256" key="1">
    <source>
        <dbReference type="ARBA" id="ARBA00023015"/>
    </source>
</evidence>
<dbReference type="PRINTS" id="PR00038">
    <property type="entry name" value="HTHLUXR"/>
</dbReference>
<dbReference type="PANTHER" id="PTHR44688:SF25">
    <property type="entry name" value="HTH LUXR-TYPE DOMAIN-CONTAINING PROTEIN"/>
    <property type="match status" value="1"/>
</dbReference>
<dbReference type="SUPFAM" id="SSF48452">
    <property type="entry name" value="TPR-like"/>
    <property type="match status" value="1"/>
</dbReference>
<dbReference type="Proteomes" id="UP001150259">
    <property type="component" value="Unassembled WGS sequence"/>
</dbReference>
<evidence type="ECO:0000256" key="3">
    <source>
        <dbReference type="ARBA" id="ARBA00023163"/>
    </source>
</evidence>
<feature type="domain" description="HTH luxR-type" evidence="5">
    <location>
        <begin position="582"/>
        <end position="647"/>
    </location>
</feature>
<reference evidence="6 7" key="1">
    <citation type="submission" date="2022-11" db="EMBL/GenBank/DDBJ databases">
        <title>Anaerobic phenanthrene biodegradation by a DNRA strain PheN6.</title>
        <authorList>
            <person name="Zhang Z."/>
        </authorList>
    </citation>
    <scope>NUCLEOTIDE SEQUENCE [LARGE SCALE GENOMIC DNA]</scope>
    <source>
        <strain evidence="6 7">PheN6</strain>
    </source>
</reference>
<keyword evidence="7" id="KW-1185">Reference proteome</keyword>
<dbReference type="PROSITE" id="PS50043">
    <property type="entry name" value="HTH_LUXR_2"/>
    <property type="match status" value="1"/>
</dbReference>
<dbReference type="Gene3D" id="1.10.10.10">
    <property type="entry name" value="Winged helix-like DNA-binding domain superfamily/Winged helix DNA-binding domain"/>
    <property type="match status" value="1"/>
</dbReference>
<dbReference type="PANTHER" id="PTHR44688">
    <property type="entry name" value="DNA-BINDING TRANSCRIPTIONAL ACTIVATOR DEVR_DOSR"/>
    <property type="match status" value="1"/>
</dbReference>
<evidence type="ECO:0000313" key="6">
    <source>
        <dbReference type="EMBL" id="MDC5698590.1"/>
    </source>
</evidence>
<feature type="region of interest" description="Disordered" evidence="4">
    <location>
        <begin position="559"/>
        <end position="589"/>
    </location>
</feature>
<dbReference type="Pfam" id="PF00196">
    <property type="entry name" value="GerE"/>
    <property type="match status" value="1"/>
</dbReference>
<dbReference type="EMBL" id="JAPFQL010000074">
    <property type="protein sequence ID" value="MDC5698590.1"/>
    <property type="molecule type" value="Genomic_DNA"/>
</dbReference>
<accession>A0ABT5GL24</accession>
<comment type="caution">
    <text evidence="6">The sequence shown here is derived from an EMBL/GenBank/DDBJ whole genome shotgun (WGS) entry which is preliminary data.</text>
</comment>
<proteinExistence type="predicted"/>